<proteinExistence type="predicted"/>
<gene>
    <name evidence="2" type="ORF">PHMEG_00039534</name>
</gene>
<sequence length="112" mass="12150">MLDTSSSIQLLTPKAARQAVWAVLVEELIYSVNSTSTSQLTLTLAAWTASEADTGLQRWKRKRKTAFDSKDVGSGRQPVDRSADRSVNPANIPLPRTPTSGVRLSQTVAILP</sequence>
<dbReference type="EMBL" id="NBNE01019564">
    <property type="protein sequence ID" value="OWY91755.1"/>
    <property type="molecule type" value="Genomic_DNA"/>
</dbReference>
<dbReference type="Proteomes" id="UP000198211">
    <property type="component" value="Unassembled WGS sequence"/>
</dbReference>
<dbReference type="AlphaFoldDB" id="A0A225UFD8"/>
<organism evidence="2 3">
    <name type="scientific">Phytophthora megakarya</name>
    <dbReference type="NCBI Taxonomy" id="4795"/>
    <lineage>
        <taxon>Eukaryota</taxon>
        <taxon>Sar</taxon>
        <taxon>Stramenopiles</taxon>
        <taxon>Oomycota</taxon>
        <taxon>Peronosporomycetes</taxon>
        <taxon>Peronosporales</taxon>
        <taxon>Peronosporaceae</taxon>
        <taxon>Phytophthora</taxon>
    </lineage>
</organism>
<evidence type="ECO:0000256" key="1">
    <source>
        <dbReference type="SAM" id="MobiDB-lite"/>
    </source>
</evidence>
<comment type="caution">
    <text evidence="2">The sequence shown here is derived from an EMBL/GenBank/DDBJ whole genome shotgun (WGS) entry which is preliminary data.</text>
</comment>
<protein>
    <recommendedName>
        <fullName evidence="4">Eukaryotic/viral aspartic protease</fullName>
    </recommendedName>
</protein>
<feature type="region of interest" description="Disordered" evidence="1">
    <location>
        <begin position="63"/>
        <end position="106"/>
    </location>
</feature>
<name>A0A225UFD8_9STRA</name>
<accession>A0A225UFD8</accession>
<feature type="compositionally biased region" description="Polar residues" evidence="1">
    <location>
        <begin position="97"/>
        <end position="106"/>
    </location>
</feature>
<keyword evidence="3" id="KW-1185">Reference proteome</keyword>
<evidence type="ECO:0008006" key="4">
    <source>
        <dbReference type="Google" id="ProtNLM"/>
    </source>
</evidence>
<evidence type="ECO:0000313" key="2">
    <source>
        <dbReference type="EMBL" id="OWY91755.1"/>
    </source>
</evidence>
<reference evidence="3" key="1">
    <citation type="submission" date="2017-03" db="EMBL/GenBank/DDBJ databases">
        <title>Phytopthora megakarya and P. palmivora, two closely related causual agents of cacao black pod achieved similar genome size and gene model numbers by different mechanisms.</title>
        <authorList>
            <person name="Ali S."/>
            <person name="Shao J."/>
            <person name="Larry D.J."/>
            <person name="Kronmiller B."/>
            <person name="Shen D."/>
            <person name="Strem M.D."/>
            <person name="Melnick R.L."/>
            <person name="Guiltinan M.J."/>
            <person name="Tyler B.M."/>
            <person name="Meinhardt L.W."/>
            <person name="Bailey B.A."/>
        </authorList>
    </citation>
    <scope>NUCLEOTIDE SEQUENCE [LARGE SCALE GENOMIC DNA]</scope>
    <source>
        <strain evidence="3">zdho120</strain>
    </source>
</reference>
<evidence type="ECO:0000313" key="3">
    <source>
        <dbReference type="Proteomes" id="UP000198211"/>
    </source>
</evidence>
<feature type="compositionally biased region" description="Basic and acidic residues" evidence="1">
    <location>
        <begin position="65"/>
        <end position="84"/>
    </location>
</feature>